<dbReference type="Pfam" id="PF17164">
    <property type="entry name" value="DUF5122"/>
    <property type="match status" value="3"/>
</dbReference>
<evidence type="ECO:0000313" key="1">
    <source>
        <dbReference type="EMBL" id="MBC2690559.1"/>
    </source>
</evidence>
<evidence type="ECO:0000313" key="2">
    <source>
        <dbReference type="Proteomes" id="UP000526003"/>
    </source>
</evidence>
<dbReference type="AlphaFoldDB" id="A0A7X1GDN6"/>
<reference evidence="1 2" key="1">
    <citation type="submission" date="2020-08" db="EMBL/GenBank/DDBJ databases">
        <title>Pseudomonas sp. nov.</title>
        <authorList>
            <person name="Gieschler S."/>
            <person name="Fiedler G."/>
            <person name="Brinks E."/>
            <person name="Boehnlein C."/>
            <person name="Franz C.M.A.P."/>
            <person name="Kabisch J."/>
        </authorList>
    </citation>
    <scope>NUCLEOTIDE SEQUENCE [LARGE SCALE GENOMIC DNA]</scope>
    <source>
        <strain evidence="1 2">MBT-1</strain>
    </source>
</reference>
<proteinExistence type="predicted"/>
<protein>
    <recommendedName>
        <fullName evidence="3">Delta-60 repeat domain-containing protein</fullName>
    </recommendedName>
</protein>
<dbReference type="InterPro" id="IPR013431">
    <property type="entry name" value="Delta_60_rpt"/>
</dbReference>
<dbReference type="Gene3D" id="2.80.10.50">
    <property type="match status" value="2"/>
</dbReference>
<organism evidence="1 2">
    <name type="scientific">Pseudomonas kielensis</name>
    <dbReference type="NCBI Taxonomy" id="2762577"/>
    <lineage>
        <taxon>Bacteria</taxon>
        <taxon>Pseudomonadati</taxon>
        <taxon>Pseudomonadota</taxon>
        <taxon>Gammaproteobacteria</taxon>
        <taxon>Pseudomonadales</taxon>
        <taxon>Pseudomonadaceae</taxon>
        <taxon>Pseudomonas</taxon>
    </lineage>
</organism>
<dbReference type="NCBIfam" id="TIGR02608">
    <property type="entry name" value="delta_60_rpt"/>
    <property type="match status" value="4"/>
</dbReference>
<accession>A0A7X1GDN6</accession>
<keyword evidence="2" id="KW-1185">Reference proteome</keyword>
<dbReference type="RefSeq" id="WP_185818432.1">
    <property type="nucleotide sequence ID" value="NZ_JACMYG010000010.1"/>
</dbReference>
<gene>
    <name evidence="1" type="ORF">H7995_12200</name>
</gene>
<comment type="caution">
    <text evidence="1">The sequence shown here is derived from an EMBL/GenBank/DDBJ whole genome shotgun (WGS) entry which is preliminary data.</text>
</comment>
<evidence type="ECO:0008006" key="3">
    <source>
        <dbReference type="Google" id="ProtNLM"/>
    </source>
</evidence>
<sequence>MNSLNEAAAGTLDPSFGDNGVVDLVSDGDRSVRHSILALSNGKLIYANGDHTDWQNTLKLRRVNANGFFDSSFGESGAVTLHIGWSTAPRFGLFSYPADKFLIKGTHLSEDGQRDMVFARLDFDGRIDTTFGTDGFVRIEPYDLICPGTAKPKNEHTGKSLTPAINYIGGSVCVQPDGKILVAHSGVRDAEDRNSGLVFRLMPDGSVDKTFNGAGVLLIELNGVNAESNEAISIALQKDGAFLVCGAFVVGTTVSSYVIRYKENGELDSSFNNGRPVIITDPGFEMTAAATLSVRESDGEIVVVGAAYEKWNATPSSETPWIAVLSTEGSFRPSFNNGTPLFARVLPAKSWWRNCAWQEDTIFVSGSVVARYLLSGSLDTSFNEKGWNAHRNSYEDMVVTNDRKLVLIGQSSLLRYLT</sequence>
<dbReference type="Proteomes" id="UP000526003">
    <property type="component" value="Unassembled WGS sequence"/>
</dbReference>
<name>A0A7X1GDN6_9PSED</name>
<dbReference type="EMBL" id="JACMYG010000010">
    <property type="protein sequence ID" value="MBC2690559.1"/>
    <property type="molecule type" value="Genomic_DNA"/>
</dbReference>
<dbReference type="SUPFAM" id="SSF101898">
    <property type="entry name" value="NHL repeat"/>
    <property type="match status" value="1"/>
</dbReference>